<feature type="region of interest" description="Disordered" evidence="1">
    <location>
        <begin position="1"/>
        <end position="29"/>
    </location>
</feature>
<dbReference type="EMBL" id="CAKKTJ010000086">
    <property type="protein sequence ID" value="CAH0473782.1"/>
    <property type="molecule type" value="Genomic_DNA"/>
</dbReference>
<organism evidence="2 3">
    <name type="scientific">Peronospora belbahrii</name>
    <dbReference type="NCBI Taxonomy" id="622444"/>
    <lineage>
        <taxon>Eukaryota</taxon>
        <taxon>Sar</taxon>
        <taxon>Stramenopiles</taxon>
        <taxon>Oomycota</taxon>
        <taxon>Peronosporomycetes</taxon>
        <taxon>Peronosporales</taxon>
        <taxon>Peronosporaceae</taxon>
        <taxon>Peronospora</taxon>
    </lineage>
</organism>
<evidence type="ECO:0000313" key="2">
    <source>
        <dbReference type="EMBL" id="CAH0473782.1"/>
    </source>
</evidence>
<protein>
    <submittedName>
        <fullName evidence="2">Uncharacterized protein</fullName>
    </submittedName>
</protein>
<evidence type="ECO:0000256" key="1">
    <source>
        <dbReference type="SAM" id="MobiDB-lite"/>
    </source>
</evidence>
<name>A0AAU9KHM6_9STRA</name>
<reference evidence="2" key="1">
    <citation type="submission" date="2021-11" db="EMBL/GenBank/DDBJ databases">
        <authorList>
            <person name="Islam A."/>
            <person name="Islam S."/>
            <person name="Flora M.S."/>
            <person name="Rahman M."/>
            <person name="Ziaur R.M."/>
            <person name="Epstein J.H."/>
            <person name="Hassan M."/>
            <person name="Klassen M."/>
            <person name="Woodard K."/>
            <person name="Webb A."/>
            <person name="Webby R.J."/>
            <person name="El Zowalaty M.E."/>
        </authorList>
    </citation>
    <scope>NUCLEOTIDE SEQUENCE</scope>
    <source>
        <strain evidence="2">Pbs3</strain>
    </source>
</reference>
<proteinExistence type="predicted"/>
<gene>
    <name evidence="2" type="ORF">PBS003_LOCUS658</name>
</gene>
<dbReference type="Proteomes" id="UP001160483">
    <property type="component" value="Unassembled WGS sequence"/>
</dbReference>
<accession>A0AAU9KHM6</accession>
<comment type="caution">
    <text evidence="2">The sequence shown here is derived from an EMBL/GenBank/DDBJ whole genome shotgun (WGS) entry which is preliminary data.</text>
</comment>
<sequence>MTHQPPDPQSSLVFECGGTRKGKRSRATDETFQSLLPESQHATTLMWLAALSSIMTAVLRSLMKPLSCGFKLQPPHDLAGCNGASHFLTKHVTKTSWWRAPKIALYVVQPRLADVMGSIRTHLELNTALMRPIREISYKINDMARRHMIKSHLNATDPMITTTFPRKWAKHLGTKKTNTSDGVQMRRSVV</sequence>
<dbReference type="AlphaFoldDB" id="A0AAU9KHM6"/>
<evidence type="ECO:0000313" key="3">
    <source>
        <dbReference type="Proteomes" id="UP001160483"/>
    </source>
</evidence>